<reference evidence="2" key="1">
    <citation type="submission" date="2020-03" db="EMBL/GenBank/DDBJ databases">
        <title>A transcriptome and proteome of the tick Rhipicephalus microplus shaped by the genetic composition of its hosts and developmental stage.</title>
        <authorList>
            <person name="Garcia G.R."/>
            <person name="Ribeiro J.M.C."/>
            <person name="Maruyama S.R."/>
            <person name="Gardinasse L.G."/>
            <person name="Nelson K."/>
            <person name="Ferreira B.R."/>
            <person name="Andrade T.G."/>
            <person name="Santos I.K.F.M."/>
        </authorList>
    </citation>
    <scope>NUCLEOTIDE SEQUENCE</scope>
    <source>
        <strain evidence="2">NSGR</strain>
        <tissue evidence="2">Salivary glands</tissue>
    </source>
</reference>
<accession>A0A6G5A642</accession>
<protein>
    <submittedName>
        <fullName evidence="2">Putative short evasin</fullName>
    </submittedName>
</protein>
<name>A0A6G5A642_RHIMP</name>
<feature type="signal peptide" evidence="1">
    <location>
        <begin position="1"/>
        <end position="26"/>
    </location>
</feature>
<proteinExistence type="predicted"/>
<evidence type="ECO:0000313" key="2">
    <source>
        <dbReference type="EMBL" id="NIE46068.1"/>
    </source>
</evidence>
<keyword evidence="1" id="KW-0732">Signal</keyword>
<organism evidence="2">
    <name type="scientific">Rhipicephalus microplus</name>
    <name type="common">Cattle tick</name>
    <name type="synonym">Boophilus microplus</name>
    <dbReference type="NCBI Taxonomy" id="6941"/>
    <lineage>
        <taxon>Eukaryota</taxon>
        <taxon>Metazoa</taxon>
        <taxon>Ecdysozoa</taxon>
        <taxon>Arthropoda</taxon>
        <taxon>Chelicerata</taxon>
        <taxon>Arachnida</taxon>
        <taxon>Acari</taxon>
        <taxon>Parasitiformes</taxon>
        <taxon>Ixodida</taxon>
        <taxon>Ixodoidea</taxon>
        <taxon>Ixodidae</taxon>
        <taxon>Rhipicephalinae</taxon>
        <taxon>Rhipicephalus</taxon>
        <taxon>Boophilus</taxon>
    </lineage>
</organism>
<evidence type="ECO:0000256" key="1">
    <source>
        <dbReference type="SAM" id="SignalP"/>
    </source>
</evidence>
<dbReference type="AlphaFoldDB" id="A0A6G5A642"/>
<sequence length="74" mass="8214">MSSFTKFIFILACLAVMIKNNGPANGQGVLQFCNTSCYIFEDRSRTWCPDGCQCVLTNKKKPTGHGNCWYLPSG</sequence>
<dbReference type="EMBL" id="GIKN01003795">
    <property type="protein sequence ID" value="NIE46068.1"/>
    <property type="molecule type" value="Transcribed_RNA"/>
</dbReference>
<feature type="chain" id="PRO_5026014048" evidence="1">
    <location>
        <begin position="27"/>
        <end position="74"/>
    </location>
</feature>